<dbReference type="InterPro" id="IPR051706">
    <property type="entry name" value="Glycosyltransferase_domain"/>
</dbReference>
<dbReference type="GO" id="GO:0016020">
    <property type="term" value="C:membrane"/>
    <property type="evidence" value="ECO:0007669"/>
    <property type="project" value="GOC"/>
</dbReference>
<evidence type="ECO:0000313" key="3">
    <source>
        <dbReference type="Proteomes" id="UP000009222"/>
    </source>
</evidence>
<dbReference type="PANTHER" id="PTHR32385">
    <property type="entry name" value="MANNOSYL PHOSPHORYLINOSITOL CERAMIDE SYNTHASE"/>
    <property type="match status" value="1"/>
</dbReference>
<name>F5YAV7_LEAAZ</name>
<dbReference type="RefSeq" id="WP_015711289.1">
    <property type="nucleotide sequence ID" value="NC_015577.1"/>
</dbReference>
<dbReference type="Proteomes" id="UP000009222">
    <property type="component" value="Chromosome"/>
</dbReference>
<dbReference type="Pfam" id="PF04488">
    <property type="entry name" value="Gly_transf_sug"/>
    <property type="match status" value="1"/>
</dbReference>
<protein>
    <submittedName>
        <fullName evidence="2">Glycosyltransferase</fullName>
    </submittedName>
</protein>
<evidence type="ECO:0000313" key="2">
    <source>
        <dbReference type="EMBL" id="AEF80856.1"/>
    </source>
</evidence>
<gene>
    <name evidence="2" type="ordered locus">TREAZ_0674</name>
</gene>
<dbReference type="SUPFAM" id="SSF53448">
    <property type="entry name" value="Nucleotide-diphospho-sugar transferases"/>
    <property type="match status" value="1"/>
</dbReference>
<keyword evidence="1 2" id="KW-0808">Transferase</keyword>
<dbReference type="GO" id="GO:0051999">
    <property type="term" value="P:mannosyl-inositol phosphorylceramide biosynthetic process"/>
    <property type="evidence" value="ECO:0007669"/>
    <property type="project" value="TreeGrafter"/>
</dbReference>
<dbReference type="GO" id="GO:0000030">
    <property type="term" value="F:mannosyltransferase activity"/>
    <property type="evidence" value="ECO:0007669"/>
    <property type="project" value="TreeGrafter"/>
</dbReference>
<dbReference type="InParanoid" id="F5YAV7"/>
<evidence type="ECO:0000256" key="1">
    <source>
        <dbReference type="ARBA" id="ARBA00022679"/>
    </source>
</evidence>
<accession>F5YAV7</accession>
<dbReference type="eggNOG" id="COG3774">
    <property type="taxonomic scope" value="Bacteria"/>
</dbReference>
<keyword evidence="3" id="KW-1185">Reference proteome</keyword>
<dbReference type="OrthoDB" id="9802987at2"/>
<dbReference type="AlphaFoldDB" id="F5YAV7"/>
<reference evidence="2 3" key="2">
    <citation type="journal article" date="2011" name="ISME J.">
        <title>RNA-seq reveals cooperative metabolic interactions between two termite-gut spirochete species in co-culture.</title>
        <authorList>
            <person name="Rosenthal A.Z."/>
            <person name="Matson E.G."/>
            <person name="Eldar A."/>
            <person name="Leadbetter J.R."/>
        </authorList>
    </citation>
    <scope>NUCLEOTIDE SEQUENCE [LARGE SCALE GENOMIC DNA]</scope>
    <source>
        <strain evidence="3">ATCC BAA-888 / DSM 13862 / ZAS-9</strain>
    </source>
</reference>
<dbReference type="InterPro" id="IPR007577">
    <property type="entry name" value="GlycoTrfase_DXD_sugar-bd_CS"/>
</dbReference>
<dbReference type="Gene3D" id="3.90.550.20">
    <property type="match status" value="1"/>
</dbReference>
<dbReference type="KEGG" id="taz:TREAZ_0674"/>
<dbReference type="STRING" id="545695.TREAZ_0674"/>
<reference evidence="3" key="1">
    <citation type="submission" date="2009-12" db="EMBL/GenBank/DDBJ databases">
        <title>Complete sequence of Treponema azotonutricium strain ZAS-9.</title>
        <authorList>
            <person name="Tetu S.G."/>
            <person name="Matson E."/>
            <person name="Ren Q."/>
            <person name="Seshadri R."/>
            <person name="Elbourne L."/>
            <person name="Hassan K.A."/>
            <person name="Durkin A."/>
            <person name="Radune D."/>
            <person name="Mohamoud Y."/>
            <person name="Shay R."/>
            <person name="Jin S."/>
            <person name="Zhang X."/>
            <person name="Lucey K."/>
            <person name="Ballor N.R."/>
            <person name="Ottesen E."/>
            <person name="Rosenthal R."/>
            <person name="Allen A."/>
            <person name="Leadbetter J.R."/>
            <person name="Paulsen I.T."/>
        </authorList>
    </citation>
    <scope>NUCLEOTIDE SEQUENCE [LARGE SCALE GENOMIC DNA]</scope>
    <source>
        <strain evidence="3">ATCC BAA-888 / DSM 13862 / ZAS-9</strain>
    </source>
</reference>
<dbReference type="EMBL" id="CP001841">
    <property type="protein sequence ID" value="AEF80856.1"/>
    <property type="molecule type" value="Genomic_DNA"/>
</dbReference>
<dbReference type="HOGENOM" id="CLU_073547_2_0_12"/>
<proteinExistence type="predicted"/>
<sequence>MIPKIIHYCWLSNDPIPEQYLNCMKSWRQNLPDYEFILWNLERFNIEDSIWVKQAFYKKKYAFAADFIRLYAVFNFGGIYIDMDIEIVKPFDILLNNNIILSYENQYSKNIEAGFFGAEKGNAFIKKCLDYYNKREFSEPILIMPEIMKSILQESFLNENIHVYSHDYFTAKDTRTGIIKITNNTFAIHHFAANWKSKSDKNNIKIMWKITRIFGDNIFSRTIYHSVFKFKNIINRIRINGLSTSIKYYYKKYHIK</sequence>
<dbReference type="InterPro" id="IPR029044">
    <property type="entry name" value="Nucleotide-diphossugar_trans"/>
</dbReference>
<organism evidence="2 3">
    <name type="scientific">Leadbettera azotonutricia (strain ATCC BAA-888 / DSM 13862 / ZAS-9)</name>
    <name type="common">Treponema azotonutricium</name>
    <dbReference type="NCBI Taxonomy" id="545695"/>
    <lineage>
        <taxon>Bacteria</taxon>
        <taxon>Pseudomonadati</taxon>
        <taxon>Spirochaetota</taxon>
        <taxon>Spirochaetia</taxon>
        <taxon>Spirochaetales</taxon>
        <taxon>Breznakiellaceae</taxon>
        <taxon>Leadbettera</taxon>
    </lineage>
</organism>
<dbReference type="PANTHER" id="PTHR32385:SF15">
    <property type="entry name" value="INOSITOL PHOSPHOCERAMIDE MANNOSYLTRANSFERASE 1"/>
    <property type="match status" value="1"/>
</dbReference>